<feature type="domain" description="RRM" evidence="4">
    <location>
        <begin position="219"/>
        <end position="295"/>
    </location>
</feature>
<keyword evidence="1 2" id="KW-0694">RNA-binding</keyword>
<dbReference type="PANTHER" id="PTHR23236">
    <property type="entry name" value="EUKARYOTIC TRANSLATION INITIATION FACTOR 4B/4H"/>
    <property type="match status" value="1"/>
</dbReference>
<comment type="caution">
    <text evidence="5">The sequence shown here is derived from an EMBL/GenBank/DDBJ whole genome shotgun (WGS) entry which is preliminary data.</text>
</comment>
<keyword evidence="6" id="KW-1185">Reference proteome</keyword>
<name>A0ABD3QI88_9STRA</name>
<evidence type="ECO:0000313" key="6">
    <source>
        <dbReference type="Proteomes" id="UP001516023"/>
    </source>
</evidence>
<dbReference type="InterPro" id="IPR012677">
    <property type="entry name" value="Nucleotide-bd_a/b_plait_sf"/>
</dbReference>
<evidence type="ECO:0000256" key="1">
    <source>
        <dbReference type="ARBA" id="ARBA00022884"/>
    </source>
</evidence>
<dbReference type="EMBL" id="JABMIG020000040">
    <property type="protein sequence ID" value="KAL3799241.1"/>
    <property type="molecule type" value="Genomic_DNA"/>
</dbReference>
<dbReference type="InterPro" id="IPR035979">
    <property type="entry name" value="RBD_domain_sf"/>
</dbReference>
<feature type="region of interest" description="Disordered" evidence="3">
    <location>
        <begin position="106"/>
        <end position="216"/>
    </location>
</feature>
<dbReference type="Gene3D" id="3.30.70.330">
    <property type="match status" value="2"/>
</dbReference>
<proteinExistence type="predicted"/>
<feature type="domain" description="RRM" evidence="4">
    <location>
        <begin position="338"/>
        <end position="415"/>
    </location>
</feature>
<evidence type="ECO:0000256" key="2">
    <source>
        <dbReference type="PROSITE-ProRule" id="PRU00176"/>
    </source>
</evidence>
<evidence type="ECO:0000313" key="5">
    <source>
        <dbReference type="EMBL" id="KAL3799241.1"/>
    </source>
</evidence>
<reference evidence="5 6" key="1">
    <citation type="journal article" date="2020" name="G3 (Bethesda)">
        <title>Improved Reference Genome for Cyclotella cryptica CCMP332, a Model for Cell Wall Morphogenesis, Salinity Adaptation, and Lipid Production in Diatoms (Bacillariophyta).</title>
        <authorList>
            <person name="Roberts W.R."/>
            <person name="Downey K.M."/>
            <person name="Ruck E.C."/>
            <person name="Traller J.C."/>
            <person name="Alverson A.J."/>
        </authorList>
    </citation>
    <scope>NUCLEOTIDE SEQUENCE [LARGE SCALE GENOMIC DNA]</scope>
    <source>
        <strain evidence="5 6">CCMP332</strain>
    </source>
</reference>
<dbReference type="GO" id="GO:0003723">
    <property type="term" value="F:RNA binding"/>
    <property type="evidence" value="ECO:0007669"/>
    <property type="project" value="UniProtKB-UniRule"/>
</dbReference>
<dbReference type="PROSITE" id="PS50102">
    <property type="entry name" value="RRM"/>
    <property type="match status" value="2"/>
</dbReference>
<accession>A0ABD3QI88</accession>
<feature type="compositionally biased region" description="Basic and acidic residues" evidence="3">
    <location>
        <begin position="129"/>
        <end position="138"/>
    </location>
</feature>
<dbReference type="PANTHER" id="PTHR23236:SF11">
    <property type="entry name" value="EUKARYOTIC TRANSLATION INITIATION FACTOR 4H"/>
    <property type="match status" value="1"/>
</dbReference>
<gene>
    <name evidence="5" type="ORF">HJC23_012966</name>
</gene>
<dbReference type="Proteomes" id="UP001516023">
    <property type="component" value="Unassembled WGS sequence"/>
</dbReference>
<dbReference type="InterPro" id="IPR000504">
    <property type="entry name" value="RRM_dom"/>
</dbReference>
<dbReference type="AlphaFoldDB" id="A0ABD3QI88"/>
<evidence type="ECO:0000256" key="3">
    <source>
        <dbReference type="SAM" id="MobiDB-lite"/>
    </source>
</evidence>
<sequence>MGTKTESSDASLASIIKSIIDTIRNKSKNGKSMELKSLRKAVLVATKHLKDENSEIDKPTKKFFKGANWFVVLTTCTPMIRKLRMFPVFPVARRVIEGRVSLSADGTVKLSKSERSSKSSLSVVEEDKEQSLKKASNDKKKKKRESVEESDDPKDSKKQKTIGSEDYDVPHDAEDGEGENSINGDNGNEDEPTNNDSTHDEEDTKDKNKPCKGNPNGITRLFLGNLPFAVTDSTLNDHLNSMITHVKWITDKTTGKFYGSAFCEVRNSRDAAKAVTEINGSKLMGRPIKINYAPMQPGQEKDWPPKQRVITGGKVANSAGQAGGQGVKAMSVKPDGCCKLFIGNLSYDLDEDGITKFFMAVDAEVKAVRWLYHKESGDFKGCGYVDFWNTEACEKAATLNGKNLLGRPIRIDWAE</sequence>
<dbReference type="Pfam" id="PF00076">
    <property type="entry name" value="RRM_1"/>
    <property type="match status" value="2"/>
</dbReference>
<protein>
    <recommendedName>
        <fullName evidence="4">RRM domain-containing protein</fullName>
    </recommendedName>
</protein>
<evidence type="ECO:0000259" key="4">
    <source>
        <dbReference type="PROSITE" id="PS50102"/>
    </source>
</evidence>
<dbReference type="SUPFAM" id="SSF54928">
    <property type="entry name" value="RNA-binding domain, RBD"/>
    <property type="match status" value="2"/>
</dbReference>
<organism evidence="5 6">
    <name type="scientific">Cyclotella cryptica</name>
    <dbReference type="NCBI Taxonomy" id="29204"/>
    <lineage>
        <taxon>Eukaryota</taxon>
        <taxon>Sar</taxon>
        <taxon>Stramenopiles</taxon>
        <taxon>Ochrophyta</taxon>
        <taxon>Bacillariophyta</taxon>
        <taxon>Coscinodiscophyceae</taxon>
        <taxon>Thalassiosirophycidae</taxon>
        <taxon>Stephanodiscales</taxon>
        <taxon>Stephanodiscaceae</taxon>
        <taxon>Cyclotella</taxon>
    </lineage>
</organism>
<feature type="compositionally biased region" description="Acidic residues" evidence="3">
    <location>
        <begin position="187"/>
        <end position="201"/>
    </location>
</feature>
<dbReference type="SMART" id="SM00360">
    <property type="entry name" value="RRM"/>
    <property type="match status" value="2"/>
</dbReference>